<dbReference type="Gene3D" id="3.40.50.360">
    <property type="match status" value="1"/>
</dbReference>
<evidence type="ECO:0000256" key="3">
    <source>
        <dbReference type="ARBA" id="ARBA00023002"/>
    </source>
</evidence>
<keyword evidence="6" id="KW-1185">Reference proteome</keyword>
<dbReference type="eggNOG" id="COG0431">
    <property type="taxonomic scope" value="Bacteria"/>
</dbReference>
<dbReference type="AlphaFoldDB" id="S0KM57"/>
<evidence type="ECO:0000256" key="1">
    <source>
        <dbReference type="ARBA" id="ARBA00022630"/>
    </source>
</evidence>
<keyword evidence="1" id="KW-0285">Flavoprotein</keyword>
<keyword evidence="3" id="KW-0560">Oxidoreductase</keyword>
<dbReference type="OrthoDB" id="1643408at2"/>
<evidence type="ECO:0000256" key="2">
    <source>
        <dbReference type="ARBA" id="ARBA00022643"/>
    </source>
</evidence>
<evidence type="ECO:0000313" key="6">
    <source>
        <dbReference type="Proteomes" id="UP000015961"/>
    </source>
</evidence>
<gene>
    <name evidence="5" type="ORF">I573_02041</name>
</gene>
<dbReference type="InterPro" id="IPR029039">
    <property type="entry name" value="Flavoprotein-like_sf"/>
</dbReference>
<dbReference type="GO" id="GO:0016491">
    <property type="term" value="F:oxidoreductase activity"/>
    <property type="evidence" value="ECO:0007669"/>
    <property type="project" value="UniProtKB-KW"/>
</dbReference>
<dbReference type="InterPro" id="IPR005025">
    <property type="entry name" value="FMN_Rdtase-like_dom"/>
</dbReference>
<dbReference type="Pfam" id="PF03358">
    <property type="entry name" value="FMN_red"/>
    <property type="match status" value="1"/>
</dbReference>
<keyword evidence="2" id="KW-0288">FMN</keyword>
<comment type="caution">
    <text evidence="5">The sequence shown here is derived from an EMBL/GenBank/DDBJ whole genome shotgun (WGS) entry which is preliminary data.</text>
</comment>
<sequence length="182" mass="20469">MTTITLVVGSNQSYSRVQGLVEYCIDQFTMMHMTTHLIMVNELNHEALLTADFSHPDILEANQKIENSQAVLFFTPIYKASYSGILKTYLDLLPQKGLAEKIVYSLALGGSTNHVLALPYALEPVLKELGAEYLLQSTFIHQSMVTQLADSWNVAETARERIDAQLSKINQYEVTQEKEEVV</sequence>
<feature type="domain" description="NADPH-dependent FMN reductase-like" evidence="4">
    <location>
        <begin position="3"/>
        <end position="139"/>
    </location>
</feature>
<dbReference type="Proteomes" id="UP000015961">
    <property type="component" value="Unassembled WGS sequence"/>
</dbReference>
<protein>
    <submittedName>
        <fullName evidence="5">FMN reductase</fullName>
    </submittedName>
</protein>
<name>S0KM57_9ENTE</name>
<dbReference type="PANTHER" id="PTHR43408:SF1">
    <property type="entry name" value="FMN REDUCTASE (NADPH)"/>
    <property type="match status" value="1"/>
</dbReference>
<dbReference type="EMBL" id="ASWO01000007">
    <property type="protein sequence ID" value="EOT82928.1"/>
    <property type="molecule type" value="Genomic_DNA"/>
</dbReference>
<dbReference type="STRING" id="1140003.OMY_02040"/>
<dbReference type="PATRIC" id="fig|1140003.3.peg.1967"/>
<organism evidence="5 6">
    <name type="scientific">Enterococcus sulfureus ATCC 49903</name>
    <dbReference type="NCBI Taxonomy" id="1140003"/>
    <lineage>
        <taxon>Bacteria</taxon>
        <taxon>Bacillati</taxon>
        <taxon>Bacillota</taxon>
        <taxon>Bacilli</taxon>
        <taxon>Lactobacillales</taxon>
        <taxon>Enterococcaceae</taxon>
        <taxon>Enterococcus</taxon>
    </lineage>
</organism>
<dbReference type="PANTHER" id="PTHR43408">
    <property type="entry name" value="FMN REDUCTASE (NADPH)"/>
    <property type="match status" value="1"/>
</dbReference>
<proteinExistence type="predicted"/>
<dbReference type="InterPro" id="IPR051814">
    <property type="entry name" value="NAD(P)H-dep_FMN_reductase"/>
</dbReference>
<evidence type="ECO:0000313" key="5">
    <source>
        <dbReference type="EMBL" id="EOT82928.1"/>
    </source>
</evidence>
<dbReference type="SUPFAM" id="SSF52218">
    <property type="entry name" value="Flavoproteins"/>
    <property type="match status" value="1"/>
</dbReference>
<accession>S0KM57</accession>
<evidence type="ECO:0000259" key="4">
    <source>
        <dbReference type="Pfam" id="PF03358"/>
    </source>
</evidence>
<reference evidence="5 6" key="1">
    <citation type="submission" date="2013-03" db="EMBL/GenBank/DDBJ databases">
        <title>The Genome Sequence of Enterococcus sulfureus ATCC_49903 (PacBio/Illumina hybrid assembly).</title>
        <authorList>
            <consortium name="The Broad Institute Genomics Platform"/>
            <consortium name="The Broad Institute Genome Sequencing Center for Infectious Disease"/>
            <person name="Earl A."/>
            <person name="Russ C."/>
            <person name="Gilmore M."/>
            <person name="Surin D."/>
            <person name="Walker B."/>
            <person name="Young S."/>
            <person name="Zeng Q."/>
            <person name="Gargeya S."/>
            <person name="Fitzgerald M."/>
            <person name="Haas B."/>
            <person name="Abouelleil A."/>
            <person name="Allen A.W."/>
            <person name="Alvarado L."/>
            <person name="Arachchi H.M."/>
            <person name="Berlin A.M."/>
            <person name="Chapman S.B."/>
            <person name="Gainer-Dewar J."/>
            <person name="Goldberg J."/>
            <person name="Griggs A."/>
            <person name="Gujja S."/>
            <person name="Hansen M."/>
            <person name="Howarth C."/>
            <person name="Imamovic A."/>
            <person name="Ireland A."/>
            <person name="Larimer J."/>
            <person name="McCowan C."/>
            <person name="Murphy C."/>
            <person name="Pearson M."/>
            <person name="Poon T.W."/>
            <person name="Priest M."/>
            <person name="Roberts A."/>
            <person name="Saif S."/>
            <person name="Shea T."/>
            <person name="Sisk P."/>
            <person name="Sykes S."/>
            <person name="Wortman J."/>
            <person name="Nusbaum C."/>
            <person name="Birren B."/>
        </authorList>
    </citation>
    <scope>NUCLEOTIDE SEQUENCE [LARGE SCALE GENOMIC DNA]</scope>
    <source>
        <strain evidence="5 6">ATCC 49903</strain>
    </source>
</reference>